<dbReference type="InterPro" id="IPR003406">
    <property type="entry name" value="Glyco_trans_14"/>
</dbReference>
<name>A0A914HL89_GLORO</name>
<dbReference type="InterPro" id="IPR013320">
    <property type="entry name" value="ConA-like_dom_sf"/>
</dbReference>
<dbReference type="PANTHER" id="PTHR46671">
    <property type="entry name" value="PROTEIN CBG11221"/>
    <property type="match status" value="1"/>
</dbReference>
<organism evidence="8 9">
    <name type="scientific">Globodera rostochiensis</name>
    <name type="common">Golden nematode worm</name>
    <name type="synonym">Heterodera rostochiensis</name>
    <dbReference type="NCBI Taxonomy" id="31243"/>
    <lineage>
        <taxon>Eukaryota</taxon>
        <taxon>Metazoa</taxon>
        <taxon>Ecdysozoa</taxon>
        <taxon>Nematoda</taxon>
        <taxon>Chromadorea</taxon>
        <taxon>Rhabditida</taxon>
        <taxon>Tylenchina</taxon>
        <taxon>Tylenchomorpha</taxon>
        <taxon>Tylenchoidea</taxon>
        <taxon>Heteroderidae</taxon>
        <taxon>Heteroderinae</taxon>
        <taxon>Globodera</taxon>
    </lineage>
</organism>
<evidence type="ECO:0000256" key="3">
    <source>
        <dbReference type="ARBA" id="ARBA00022679"/>
    </source>
</evidence>
<dbReference type="InterPro" id="IPR001870">
    <property type="entry name" value="B30.2/SPRY"/>
</dbReference>
<keyword evidence="3" id="KW-0808">Transferase</keyword>
<dbReference type="AlphaFoldDB" id="A0A914HL89"/>
<dbReference type="PROSITE" id="PS50188">
    <property type="entry name" value="B302_SPRY"/>
    <property type="match status" value="1"/>
</dbReference>
<evidence type="ECO:0000313" key="8">
    <source>
        <dbReference type="Proteomes" id="UP000887572"/>
    </source>
</evidence>
<dbReference type="GO" id="GO:0016757">
    <property type="term" value="F:glycosyltransferase activity"/>
    <property type="evidence" value="ECO:0007669"/>
    <property type="project" value="UniProtKB-KW"/>
</dbReference>
<evidence type="ECO:0000259" key="7">
    <source>
        <dbReference type="PROSITE" id="PS50188"/>
    </source>
</evidence>
<feature type="transmembrane region" description="Helical" evidence="6">
    <location>
        <begin position="110"/>
        <end position="130"/>
    </location>
</feature>
<sequence>MKQNANKILALINIHKLDPKNTAELITEHIRIVQNLVGNDLWWHVTQGNLGYSQLDPNHLHQIRTKIGKKASVDAVSRLGEIFKTSEFAFCGSARASAHLRAMFTLPKKLFLAICLIILNVILYMIVVLLEKKNQNLMFSSNTNAFKRWALPAQNAQLDCYCILQGDSEYLTKMAKNRMSCEAIKSRNYFMDEIPDSEDFPLAQARTIYKDYPLLEMELAATYSPQNWYCYVMDTNSNAQFKRQIHALSHCFPNILIGDERQMTSAGEGMTEAYLDCLTRLTEPSRKWKYVSLLQNHDTAIKTRTQIIQILQWMNGTNDAEIMGPGIRMNRDMNWTVSALSFFNNSTKMTELSSQNISLSKGSVAATLSRPMVEYVMRELNLTELVRRLNKVGFGRDELLFPTLNSADIIEAPGGASQICIEKRQQVEQMTRAVVWAQYPKECTSNYLRHGVCVLGMEDLAPNLLCWPHMFANKFLPEFDLGASEIFFWYESLFNRTHLNSREEQLAMLDKEFYAQLPNVRFQKFKKRLTLSRNQSSSKSSVGLSRQYFLINSAFCDILTMNLPTQSTSSDSTDRYKFLPHRTMKNLAQNHWNPNDCHQKLHLIRPDCLKILCLEKNGNDFGGCTVRAKSMLSLHCGLFYYEVKIHQGRDLRIGLATRMMPLDEIVGSCVESFAYDSYGIFRSVGSYHKADKPKFGAGDTIGCGVNLATRQIIYTKNGERLYTANLFARQTDLYPCVTLKDSGDMVEANFGPKFKYKLQHEFAGPNKENIQC</sequence>
<keyword evidence="2" id="KW-0328">Glycosyltransferase</keyword>
<dbReference type="Gene3D" id="2.60.120.920">
    <property type="match status" value="1"/>
</dbReference>
<keyword evidence="5" id="KW-0325">Glycoprotein</keyword>
<evidence type="ECO:0000256" key="5">
    <source>
        <dbReference type="ARBA" id="ARBA00023180"/>
    </source>
</evidence>
<dbReference type="SMART" id="SM00449">
    <property type="entry name" value="SPRY"/>
    <property type="match status" value="1"/>
</dbReference>
<dbReference type="Proteomes" id="UP000887572">
    <property type="component" value="Unplaced"/>
</dbReference>
<evidence type="ECO:0000256" key="2">
    <source>
        <dbReference type="ARBA" id="ARBA00022676"/>
    </source>
</evidence>
<dbReference type="InterPro" id="IPR044736">
    <property type="entry name" value="Gid1/RanBPM/SPLA_SPRY"/>
</dbReference>
<keyword evidence="6" id="KW-1133">Transmembrane helix</keyword>
<evidence type="ECO:0000256" key="4">
    <source>
        <dbReference type="ARBA" id="ARBA00023136"/>
    </source>
</evidence>
<dbReference type="InterPro" id="IPR043136">
    <property type="entry name" value="B30.2/SPRY_sf"/>
</dbReference>
<evidence type="ECO:0000313" key="9">
    <source>
        <dbReference type="WBParaSite" id="Gr19_v10_g2171.t2"/>
    </source>
</evidence>
<dbReference type="CDD" id="cd12885">
    <property type="entry name" value="SPRY_RanBP_like"/>
    <property type="match status" value="1"/>
</dbReference>
<comment type="subcellular location">
    <subcellularLocation>
        <location evidence="1">Membrane</location>
        <topology evidence="1">Single-pass type II membrane protein</topology>
    </subcellularLocation>
</comment>
<dbReference type="GO" id="GO:0016020">
    <property type="term" value="C:membrane"/>
    <property type="evidence" value="ECO:0007669"/>
    <property type="project" value="UniProtKB-SubCell"/>
</dbReference>
<keyword evidence="4 6" id="KW-0472">Membrane</keyword>
<keyword evidence="8" id="KW-1185">Reference proteome</keyword>
<evidence type="ECO:0000256" key="6">
    <source>
        <dbReference type="SAM" id="Phobius"/>
    </source>
</evidence>
<dbReference type="WBParaSite" id="Gr19_v10_g2171.t2">
    <property type="protein sequence ID" value="Gr19_v10_g2171.t2"/>
    <property type="gene ID" value="Gr19_v10_g2171"/>
</dbReference>
<dbReference type="PANTHER" id="PTHR46671:SF7">
    <property type="entry name" value="CORE-2_I-BRANCHING ENZYME"/>
    <property type="match status" value="1"/>
</dbReference>
<keyword evidence="6" id="KW-0812">Transmembrane</keyword>
<evidence type="ECO:0000256" key="1">
    <source>
        <dbReference type="ARBA" id="ARBA00004606"/>
    </source>
</evidence>
<dbReference type="Pfam" id="PF00622">
    <property type="entry name" value="SPRY"/>
    <property type="match status" value="1"/>
</dbReference>
<protein>
    <submittedName>
        <fullName evidence="9">B30.2/SPRY domain-containing protein</fullName>
    </submittedName>
</protein>
<reference evidence="9" key="1">
    <citation type="submission" date="2022-11" db="UniProtKB">
        <authorList>
            <consortium name="WormBaseParasite"/>
        </authorList>
    </citation>
    <scope>IDENTIFICATION</scope>
</reference>
<dbReference type="Pfam" id="PF02485">
    <property type="entry name" value="Branch"/>
    <property type="match status" value="1"/>
</dbReference>
<accession>A0A914HL89</accession>
<dbReference type="InterPro" id="IPR003877">
    <property type="entry name" value="SPRY_dom"/>
</dbReference>
<dbReference type="SUPFAM" id="SSF49899">
    <property type="entry name" value="Concanavalin A-like lectins/glucanases"/>
    <property type="match status" value="1"/>
</dbReference>
<feature type="domain" description="B30.2/SPRY" evidence="7">
    <location>
        <begin position="570"/>
        <end position="755"/>
    </location>
</feature>
<proteinExistence type="predicted"/>